<dbReference type="InterPro" id="IPR010233">
    <property type="entry name" value="UbiG_MeTrfase"/>
</dbReference>
<comment type="caution">
    <text evidence="5">The sequence shown here is derived from an EMBL/GenBank/DDBJ whole genome shotgun (WGS) entry which is preliminary data.</text>
</comment>
<dbReference type="Pfam" id="PF13489">
    <property type="entry name" value="Methyltransf_23"/>
    <property type="match status" value="1"/>
</dbReference>
<dbReference type="SUPFAM" id="SSF53335">
    <property type="entry name" value="S-adenosyl-L-methionine-dependent methyltransferases"/>
    <property type="match status" value="1"/>
</dbReference>
<dbReference type="EMBL" id="ML978121">
    <property type="protein sequence ID" value="KAF2103727.1"/>
    <property type="molecule type" value="Genomic_DNA"/>
</dbReference>
<keyword evidence="4" id="KW-0949">S-adenosyl-L-methionine</keyword>
<dbReference type="GO" id="GO:0032259">
    <property type="term" value="P:methylation"/>
    <property type="evidence" value="ECO:0007669"/>
    <property type="project" value="UniProtKB-KW"/>
</dbReference>
<keyword evidence="5" id="KW-0830">Ubiquinone</keyword>
<keyword evidence="6" id="KW-1185">Reference proteome</keyword>
<feature type="non-terminal residue" evidence="5">
    <location>
        <position position="1"/>
    </location>
</feature>
<sequence>STKSSSVDESEISHFNALAASWWDPNGSSRILHAMNPIRQDFIKRCRSLYPPPGYSHQSKLHYLDIGCGGGIFAESAARLRDTASVTAIDPSPEVLAVAKQHARRDPLLLEPGRLTYLNTSIEGLAETLEAQGVVQQDRQYDIVTLFEVLEHVAYPSSFLEKMLPYVKPGGWLVLSTISRTWPAWFVTKFMAEEVLKMVPRGTHEWEKYVKPDELRQWFRKLDGQGEEELGRLGRWSEPVVMEVMYVPGLGWREVGGGGKGIEGLGNYFFGVRRE</sequence>
<keyword evidence="1" id="KW-0489">Methyltransferase</keyword>
<evidence type="ECO:0000256" key="2">
    <source>
        <dbReference type="ARBA" id="ARBA00022679"/>
    </source>
</evidence>
<dbReference type="OrthoDB" id="3265906at2759"/>
<evidence type="ECO:0000256" key="4">
    <source>
        <dbReference type="ARBA" id="ARBA00022691"/>
    </source>
</evidence>
<dbReference type="HAMAP" id="MF_00472">
    <property type="entry name" value="UbiG"/>
    <property type="match status" value="1"/>
</dbReference>
<reference evidence="5" key="1">
    <citation type="journal article" date="2020" name="Stud. Mycol.">
        <title>101 Dothideomycetes genomes: a test case for predicting lifestyles and emergence of pathogens.</title>
        <authorList>
            <person name="Haridas S."/>
            <person name="Albert R."/>
            <person name="Binder M."/>
            <person name="Bloem J."/>
            <person name="Labutti K."/>
            <person name="Salamov A."/>
            <person name="Andreopoulos B."/>
            <person name="Baker S."/>
            <person name="Barry K."/>
            <person name="Bills G."/>
            <person name="Bluhm B."/>
            <person name="Cannon C."/>
            <person name="Castanera R."/>
            <person name="Culley D."/>
            <person name="Daum C."/>
            <person name="Ezra D."/>
            <person name="Gonzalez J."/>
            <person name="Henrissat B."/>
            <person name="Kuo A."/>
            <person name="Liang C."/>
            <person name="Lipzen A."/>
            <person name="Lutzoni F."/>
            <person name="Magnuson J."/>
            <person name="Mondo S."/>
            <person name="Nolan M."/>
            <person name="Ohm R."/>
            <person name="Pangilinan J."/>
            <person name="Park H.-J."/>
            <person name="Ramirez L."/>
            <person name="Alfaro M."/>
            <person name="Sun H."/>
            <person name="Tritt A."/>
            <person name="Yoshinaga Y."/>
            <person name="Zwiers L.-H."/>
            <person name="Turgeon B."/>
            <person name="Goodwin S."/>
            <person name="Spatafora J."/>
            <person name="Crous P."/>
            <person name="Grigoriev I."/>
        </authorList>
    </citation>
    <scope>NUCLEOTIDE SEQUENCE</scope>
    <source>
        <strain evidence="5">CBS 133067</strain>
    </source>
</reference>
<name>A0A9P4ISM3_9PEZI</name>
<dbReference type="GO" id="GO:0005739">
    <property type="term" value="C:mitochondrion"/>
    <property type="evidence" value="ECO:0007669"/>
    <property type="project" value="TreeGrafter"/>
</dbReference>
<keyword evidence="2" id="KW-0808">Transferase</keyword>
<evidence type="ECO:0000256" key="1">
    <source>
        <dbReference type="ARBA" id="ARBA00022603"/>
    </source>
</evidence>
<gene>
    <name evidence="5" type="ORF">NA57DRAFT_12812</name>
</gene>
<dbReference type="AlphaFoldDB" id="A0A9P4ISM3"/>
<dbReference type="CDD" id="cd02440">
    <property type="entry name" value="AdoMet_MTases"/>
    <property type="match status" value="1"/>
</dbReference>
<dbReference type="Proteomes" id="UP000799772">
    <property type="component" value="Unassembled WGS sequence"/>
</dbReference>
<evidence type="ECO:0000313" key="5">
    <source>
        <dbReference type="EMBL" id="KAF2103727.1"/>
    </source>
</evidence>
<feature type="non-terminal residue" evidence="5">
    <location>
        <position position="275"/>
    </location>
</feature>
<evidence type="ECO:0000256" key="3">
    <source>
        <dbReference type="ARBA" id="ARBA00022688"/>
    </source>
</evidence>
<dbReference type="Gene3D" id="3.40.50.150">
    <property type="entry name" value="Vaccinia Virus protein VP39"/>
    <property type="match status" value="1"/>
</dbReference>
<evidence type="ECO:0000313" key="6">
    <source>
        <dbReference type="Proteomes" id="UP000799772"/>
    </source>
</evidence>
<dbReference type="PANTHER" id="PTHR43464:SF19">
    <property type="entry name" value="UBIQUINONE BIOSYNTHESIS O-METHYLTRANSFERASE, MITOCHONDRIAL"/>
    <property type="match status" value="1"/>
</dbReference>
<dbReference type="GO" id="GO:0061542">
    <property type="term" value="F:3-demethylubiquinol 3-O-methyltransferase activity"/>
    <property type="evidence" value="ECO:0007669"/>
    <property type="project" value="InterPro"/>
</dbReference>
<dbReference type="GO" id="GO:0010420">
    <property type="term" value="F:polyprenyldihydroxybenzoate methyltransferase activity"/>
    <property type="evidence" value="ECO:0007669"/>
    <property type="project" value="InterPro"/>
</dbReference>
<dbReference type="InterPro" id="IPR029063">
    <property type="entry name" value="SAM-dependent_MTases_sf"/>
</dbReference>
<proteinExistence type="inferred from homology"/>
<organism evidence="5 6">
    <name type="scientific">Rhizodiscina lignyota</name>
    <dbReference type="NCBI Taxonomy" id="1504668"/>
    <lineage>
        <taxon>Eukaryota</taxon>
        <taxon>Fungi</taxon>
        <taxon>Dikarya</taxon>
        <taxon>Ascomycota</taxon>
        <taxon>Pezizomycotina</taxon>
        <taxon>Dothideomycetes</taxon>
        <taxon>Pleosporomycetidae</taxon>
        <taxon>Aulographales</taxon>
        <taxon>Rhizodiscinaceae</taxon>
        <taxon>Rhizodiscina</taxon>
    </lineage>
</organism>
<protein>
    <submittedName>
        <fullName evidence="5">Ubiquinone biosynthesis O-methyltransferase</fullName>
    </submittedName>
</protein>
<keyword evidence="3" id="KW-0831">Ubiquinone biosynthesis</keyword>
<dbReference type="PANTHER" id="PTHR43464">
    <property type="entry name" value="METHYLTRANSFERASE"/>
    <property type="match status" value="1"/>
</dbReference>
<accession>A0A9P4ISM3</accession>
<dbReference type="NCBIfam" id="TIGR01983">
    <property type="entry name" value="UbiG"/>
    <property type="match status" value="1"/>
</dbReference>